<dbReference type="RefSeq" id="WP_226190445.1">
    <property type="nucleotide sequence ID" value="NZ_JAJADQ010000017.1"/>
</dbReference>
<dbReference type="Proteomes" id="UP001165297">
    <property type="component" value="Unassembled WGS sequence"/>
</dbReference>
<evidence type="ECO:0000256" key="1">
    <source>
        <dbReference type="ARBA" id="ARBA00022737"/>
    </source>
</evidence>
<keyword evidence="2" id="KW-0129">CBS domain</keyword>
<name>A0ABS8AKQ4_9BACT</name>
<dbReference type="Gene3D" id="3.10.580.10">
    <property type="entry name" value="CBS-domain"/>
    <property type="match status" value="1"/>
</dbReference>
<dbReference type="PROSITE" id="PS51371">
    <property type="entry name" value="CBS"/>
    <property type="match status" value="1"/>
</dbReference>
<reference evidence="4" key="1">
    <citation type="submission" date="2021-10" db="EMBL/GenBank/DDBJ databases">
        <authorList>
            <person name="Dean J.D."/>
            <person name="Kim M.K."/>
            <person name="Newey C.N."/>
            <person name="Stoker T.S."/>
            <person name="Thompson D.W."/>
            <person name="Grose J.H."/>
        </authorList>
    </citation>
    <scope>NUCLEOTIDE SEQUENCE</scope>
    <source>
        <strain evidence="4">BT635</strain>
    </source>
</reference>
<dbReference type="InterPro" id="IPR046342">
    <property type="entry name" value="CBS_dom_sf"/>
</dbReference>
<keyword evidence="5" id="KW-1185">Reference proteome</keyword>
<dbReference type="Pfam" id="PF24698">
    <property type="entry name" value="DUF7662"/>
    <property type="match status" value="1"/>
</dbReference>
<dbReference type="EMBL" id="JAJADQ010000017">
    <property type="protein sequence ID" value="MCB2380451.1"/>
    <property type="molecule type" value="Genomic_DNA"/>
</dbReference>
<dbReference type="InterPro" id="IPR056079">
    <property type="entry name" value="DUF7662"/>
</dbReference>
<evidence type="ECO:0000313" key="5">
    <source>
        <dbReference type="Proteomes" id="UP001165297"/>
    </source>
</evidence>
<dbReference type="PANTHER" id="PTHR48108">
    <property type="entry name" value="CBS DOMAIN-CONTAINING PROTEIN CBSX2, CHLOROPLASTIC"/>
    <property type="match status" value="1"/>
</dbReference>
<organism evidence="4 5">
    <name type="scientific">Hymenobacter nitidus</name>
    <dbReference type="NCBI Taxonomy" id="2880929"/>
    <lineage>
        <taxon>Bacteria</taxon>
        <taxon>Pseudomonadati</taxon>
        <taxon>Bacteroidota</taxon>
        <taxon>Cytophagia</taxon>
        <taxon>Cytophagales</taxon>
        <taxon>Hymenobacteraceae</taxon>
        <taxon>Hymenobacter</taxon>
    </lineage>
</organism>
<protein>
    <submittedName>
        <fullName evidence="4">CBS domain-containing protein</fullName>
    </submittedName>
</protein>
<dbReference type="PANTHER" id="PTHR48108:SF26">
    <property type="entry name" value="CBS DOMAIN-CONTAINING PROTEIN DDB_G0289609"/>
    <property type="match status" value="1"/>
</dbReference>
<keyword evidence="1" id="KW-0677">Repeat</keyword>
<evidence type="ECO:0000259" key="3">
    <source>
        <dbReference type="PROSITE" id="PS51371"/>
    </source>
</evidence>
<feature type="domain" description="CBS" evidence="3">
    <location>
        <begin position="8"/>
        <end position="71"/>
    </location>
</feature>
<sequence length="441" mass="49643">MSITAGELVSGQKVISVDEATPISKVLTLMVQHDYSQLPVLNEQGKSVGLITGDSIARVIMRLGKVNPVDLVVRDAIRRQPSFPFDTELFELLKHLLSTPGVIINDASGVVCGVITFHDAIKYFQQQALDMLLIKDIETAHRQHIAIVLDSLETESISLRMSIDNLKTPATEAREKVKKIIDEFCEAHKLLAVTEEDKNTILDASFPIRKGARLDQLTLAESIQLAQKVWSKLNVYYKIDPDAWKAMMDRVREIRNALMHFRDDTTQEDREHLEFWADWFKNHRPEIKPKKVIPTSKPTENTEKAVNGSPISGYSSLAQLLAQEQSDVDSSVTLSFHNLEIVVAKSLPQAAREHIGWWSDEKSQVLEWLPNGWVVGPIDIEGGSVTFKPTIVPRIIDLQNRKSVTFWCDKFGCTEERLIAVVEEIGEFSDAVASYFQTNAQ</sequence>
<comment type="caution">
    <text evidence="4">The sequence shown here is derived from an EMBL/GenBank/DDBJ whole genome shotgun (WGS) entry which is preliminary data.</text>
</comment>
<gene>
    <name evidence="4" type="ORF">LGH70_22855</name>
</gene>
<dbReference type="Pfam" id="PF12244">
    <property type="entry name" value="DUF3606"/>
    <property type="match status" value="1"/>
</dbReference>
<accession>A0ABS8AKQ4</accession>
<dbReference type="InterPro" id="IPR000644">
    <property type="entry name" value="CBS_dom"/>
</dbReference>
<dbReference type="SMART" id="SM00116">
    <property type="entry name" value="CBS"/>
    <property type="match status" value="1"/>
</dbReference>
<dbReference type="SUPFAM" id="SSF54631">
    <property type="entry name" value="CBS-domain pair"/>
    <property type="match status" value="1"/>
</dbReference>
<dbReference type="InterPro" id="IPR051462">
    <property type="entry name" value="CBS_domain-containing"/>
</dbReference>
<evidence type="ECO:0000256" key="2">
    <source>
        <dbReference type="PROSITE-ProRule" id="PRU00703"/>
    </source>
</evidence>
<dbReference type="CDD" id="cd02205">
    <property type="entry name" value="CBS_pair_SF"/>
    <property type="match status" value="1"/>
</dbReference>
<dbReference type="InterPro" id="IPR022037">
    <property type="entry name" value="DUF3606"/>
</dbReference>
<dbReference type="Pfam" id="PF00571">
    <property type="entry name" value="CBS"/>
    <property type="match status" value="1"/>
</dbReference>
<evidence type="ECO:0000313" key="4">
    <source>
        <dbReference type="EMBL" id="MCB2380451.1"/>
    </source>
</evidence>
<proteinExistence type="predicted"/>